<comment type="caution">
    <text evidence="1">The sequence shown here is derived from an EMBL/GenBank/DDBJ whole genome shotgun (WGS) entry which is preliminary data.</text>
</comment>
<dbReference type="EMBL" id="AHOM02000005">
    <property type="protein sequence ID" value="EJZ42259.1"/>
    <property type="molecule type" value="Genomic_DNA"/>
</dbReference>
<dbReference type="InterPro" id="IPR032758">
    <property type="entry name" value="MqsA/HigA-2"/>
</dbReference>
<name>A0ABP2RCL4_9LEPT</name>
<dbReference type="Gene3D" id="3.10.20.860">
    <property type="match status" value="1"/>
</dbReference>
<evidence type="ECO:0000313" key="2">
    <source>
        <dbReference type="Proteomes" id="UP000018720"/>
    </source>
</evidence>
<dbReference type="Pfam" id="PF15731">
    <property type="entry name" value="MqsA_antitoxin"/>
    <property type="match status" value="1"/>
</dbReference>
<keyword evidence="2" id="KW-1185">Reference proteome</keyword>
<protein>
    <recommendedName>
        <fullName evidence="3">YgiT-type zinc finger protein</fullName>
    </recommendedName>
</protein>
<evidence type="ECO:0008006" key="3">
    <source>
        <dbReference type="Google" id="ProtNLM"/>
    </source>
</evidence>
<dbReference type="RefSeq" id="WP_008591814.1">
    <property type="nucleotide sequence ID" value="NZ_AHOM02000005.1"/>
</dbReference>
<proteinExistence type="predicted"/>
<dbReference type="Proteomes" id="UP000018720">
    <property type="component" value="Unassembled WGS sequence"/>
</dbReference>
<reference evidence="1 2" key="1">
    <citation type="submission" date="2012-08" db="EMBL/GenBank/DDBJ databases">
        <authorList>
            <person name="Harkins D.M."/>
            <person name="Durkin A.S."/>
            <person name="Selengut J.D."/>
            <person name="Sanka R."/>
            <person name="DePew J."/>
            <person name="Purushe J."/>
            <person name="Matthias M.A."/>
            <person name="Vinetz J.M."/>
            <person name="Sutton G.G."/>
            <person name="Nelson W.C."/>
            <person name="Fouts D.E."/>
        </authorList>
    </citation>
    <scope>NUCLEOTIDE SEQUENCE [LARGE SCALE GENOMIC DNA]</scope>
    <source>
        <strain evidence="1 2">MMD4847</strain>
    </source>
</reference>
<organism evidence="1 2">
    <name type="scientific">Leptospira licerasiae str. MMD4847</name>
    <dbReference type="NCBI Taxonomy" id="1049971"/>
    <lineage>
        <taxon>Bacteria</taxon>
        <taxon>Pseudomonadati</taxon>
        <taxon>Spirochaetota</taxon>
        <taxon>Spirochaetia</taxon>
        <taxon>Leptospirales</taxon>
        <taxon>Leptospiraceae</taxon>
        <taxon>Leptospira</taxon>
    </lineage>
</organism>
<accession>A0ABP2RCL4</accession>
<sequence>MKEKVWKDCPSCGALDSMQYRKNLKFAAKVHKSGETVYVKDLDGYFCSACSDVIYTRQSQAKINEEVARVKAIIASREVTVSEVIRVEDLTGLLKTSRQNIHLLMKTGKLPYVLVSGEMKPYNATLMKARELAKKSKSRALVTK</sequence>
<evidence type="ECO:0000313" key="1">
    <source>
        <dbReference type="EMBL" id="EJZ42259.1"/>
    </source>
</evidence>
<gene>
    <name evidence="1" type="ORF">LEP1GSC178_0025</name>
</gene>